<dbReference type="PROSITE" id="PS01031">
    <property type="entry name" value="SHSP"/>
    <property type="match status" value="1"/>
</dbReference>
<name>A0A1B3BAP4_9GAMM</name>
<dbReference type="Gene3D" id="2.60.40.790">
    <property type="match status" value="1"/>
</dbReference>
<organism evidence="4 5">
    <name type="scientific">Kangiella sediminilitoris</name>
    <dbReference type="NCBI Taxonomy" id="1144748"/>
    <lineage>
        <taxon>Bacteria</taxon>
        <taxon>Pseudomonadati</taxon>
        <taxon>Pseudomonadota</taxon>
        <taxon>Gammaproteobacteria</taxon>
        <taxon>Kangiellales</taxon>
        <taxon>Kangiellaceae</taxon>
        <taxon>Kangiella</taxon>
    </lineage>
</organism>
<evidence type="ECO:0000313" key="4">
    <source>
        <dbReference type="EMBL" id="AOE49857.1"/>
    </source>
</evidence>
<dbReference type="Pfam" id="PF00011">
    <property type="entry name" value="HSP20"/>
    <property type="match status" value="1"/>
</dbReference>
<evidence type="ECO:0000313" key="5">
    <source>
        <dbReference type="Proteomes" id="UP000094147"/>
    </source>
</evidence>
<dbReference type="InterPro" id="IPR008978">
    <property type="entry name" value="HSP20-like_chaperone"/>
</dbReference>
<accession>A0A1B3BAP4</accession>
<gene>
    <name evidence="4" type="ORF">KS2013_1137</name>
</gene>
<dbReference type="EMBL" id="CP012418">
    <property type="protein sequence ID" value="AOE49857.1"/>
    <property type="molecule type" value="Genomic_DNA"/>
</dbReference>
<dbReference type="InterPro" id="IPR031107">
    <property type="entry name" value="Small_HSP"/>
</dbReference>
<dbReference type="Proteomes" id="UP000094147">
    <property type="component" value="Chromosome"/>
</dbReference>
<reference evidence="5" key="1">
    <citation type="submission" date="2015-08" db="EMBL/GenBank/DDBJ databases">
        <authorList>
            <person name="Kim K.M."/>
        </authorList>
    </citation>
    <scope>NUCLEOTIDE SEQUENCE [LARGE SCALE GENOMIC DNA]</scope>
    <source>
        <strain evidence="5">KCTC 23892</strain>
    </source>
</reference>
<dbReference type="RefSeq" id="WP_068991006.1">
    <property type="nucleotide sequence ID" value="NZ_CP012418.1"/>
</dbReference>
<dbReference type="SUPFAM" id="SSF49764">
    <property type="entry name" value="HSP20-like chaperones"/>
    <property type="match status" value="1"/>
</dbReference>
<comment type="similarity">
    <text evidence="1 2">Belongs to the small heat shock protein (HSP20) family.</text>
</comment>
<dbReference type="PANTHER" id="PTHR11527">
    <property type="entry name" value="HEAT-SHOCK PROTEIN 20 FAMILY MEMBER"/>
    <property type="match status" value="1"/>
</dbReference>
<keyword evidence="5" id="KW-1185">Reference proteome</keyword>
<dbReference type="OrthoDB" id="9792695at2"/>
<dbReference type="STRING" id="1144748.KS2013_1137"/>
<dbReference type="CDD" id="cd06464">
    <property type="entry name" value="ACD_sHsps-like"/>
    <property type="match status" value="1"/>
</dbReference>
<keyword evidence="4" id="KW-0346">Stress response</keyword>
<dbReference type="KEGG" id="ksd:KS2013_1137"/>
<proteinExistence type="inferred from homology"/>
<sequence>MELSKRTPFKDLEAIYDRFFPTNNGFLSFDQNDWSPMVDIDEDEKEFTVKAELPEVKKEDIKVSINNHVLTLTGVRKFEKSDKKHHRTERFYGHFSRSFSLPDNVDEQSIKAEHKDGMLYLHLLKKPGEASKSINVDIS</sequence>
<dbReference type="InterPro" id="IPR002068">
    <property type="entry name" value="A-crystallin/Hsp20_dom"/>
</dbReference>
<evidence type="ECO:0000256" key="2">
    <source>
        <dbReference type="RuleBase" id="RU003616"/>
    </source>
</evidence>
<feature type="domain" description="SHSP" evidence="3">
    <location>
        <begin position="28"/>
        <end position="139"/>
    </location>
</feature>
<evidence type="ECO:0000259" key="3">
    <source>
        <dbReference type="PROSITE" id="PS01031"/>
    </source>
</evidence>
<evidence type="ECO:0000256" key="1">
    <source>
        <dbReference type="PROSITE-ProRule" id="PRU00285"/>
    </source>
</evidence>
<dbReference type="AlphaFoldDB" id="A0A1B3BAP4"/>
<protein>
    <submittedName>
        <fullName evidence="4">Heat shock protein Hsp20</fullName>
    </submittedName>
</protein>